<dbReference type="Proteomes" id="UP001056109">
    <property type="component" value="Chromosome"/>
</dbReference>
<evidence type="ECO:0000313" key="1">
    <source>
        <dbReference type="EMBL" id="USR79113.1"/>
    </source>
</evidence>
<dbReference type="Gene3D" id="3.40.50.1820">
    <property type="entry name" value="alpha/beta hydrolase"/>
    <property type="match status" value="1"/>
</dbReference>
<accession>A0ABY5AG04</accession>
<reference evidence="1" key="1">
    <citation type="submission" date="2022-06" db="EMBL/GenBank/DDBJ databases">
        <title>Complete Genome Sequence of Arcanobacterium pinnipediorum strain DSM 28752 isolated from a harbour seal.</title>
        <authorList>
            <person name="Borowiak M."/>
            <person name="Kreitlow A."/>
            <person name="Alssahen M."/>
            <person name="Malorny B."/>
            <person name="Laemmler C."/>
            <person name="Prenger-Berninghoff E."/>
            <person name="Siebert U."/>
            <person name="Ploetz M."/>
            <person name="Abdulmawjood A."/>
        </authorList>
    </citation>
    <scope>NUCLEOTIDE SEQUENCE</scope>
    <source>
        <strain evidence="1">DSM 28752</strain>
    </source>
</reference>
<evidence type="ECO:0008006" key="3">
    <source>
        <dbReference type="Google" id="ProtNLM"/>
    </source>
</evidence>
<dbReference type="SUPFAM" id="SSF53474">
    <property type="entry name" value="alpha/beta-Hydrolases"/>
    <property type="match status" value="1"/>
</dbReference>
<dbReference type="InterPro" id="IPR029058">
    <property type="entry name" value="AB_hydrolase_fold"/>
</dbReference>
<dbReference type="EMBL" id="CP099547">
    <property type="protein sequence ID" value="USR79113.1"/>
    <property type="molecule type" value="Genomic_DNA"/>
</dbReference>
<dbReference type="RefSeq" id="WP_252672988.1">
    <property type="nucleotide sequence ID" value="NZ_CP099547.1"/>
</dbReference>
<keyword evidence="2" id="KW-1185">Reference proteome</keyword>
<gene>
    <name evidence="1" type="ORF">NG665_06905</name>
</gene>
<name>A0ABY5AG04_9ACTO</name>
<protein>
    <recommendedName>
        <fullName evidence="3">Alpha/beta hydrolase</fullName>
    </recommendedName>
</protein>
<evidence type="ECO:0000313" key="2">
    <source>
        <dbReference type="Proteomes" id="UP001056109"/>
    </source>
</evidence>
<organism evidence="1 2">
    <name type="scientific">Arcanobacterium pinnipediorum</name>
    <dbReference type="NCBI Taxonomy" id="1503041"/>
    <lineage>
        <taxon>Bacteria</taxon>
        <taxon>Bacillati</taxon>
        <taxon>Actinomycetota</taxon>
        <taxon>Actinomycetes</taxon>
        <taxon>Actinomycetales</taxon>
        <taxon>Actinomycetaceae</taxon>
        <taxon>Arcanobacterium</taxon>
    </lineage>
</organism>
<sequence length="218" mass="23731">MGIKDRIKDYGWFVCTALNRTPLGIRNHPRATVVVIPGIYEGRTQLMPLARSLHEAGYQVEIIGELAMLTKPTAKLARIVAQRVATIPGPVVLLAHSKGGLVGASVLESHDKLLNLAGMVAIATPWQGSSLAQFFPPNSPVRRLAPDGLDLAIQQRQNCDLSRIYSLIPRSDPHVPNGSYLPGAHNIRLTSSGHFFPLGTAETKSLVHESLRRLLTSR</sequence>
<proteinExistence type="predicted"/>
<dbReference type="PANTHER" id="PTHR37946:SF1">
    <property type="entry name" value="SLL1969 PROTEIN"/>
    <property type="match status" value="1"/>
</dbReference>
<dbReference type="PANTHER" id="PTHR37946">
    <property type="entry name" value="SLL1969 PROTEIN"/>
    <property type="match status" value="1"/>
</dbReference>